<evidence type="ECO:0008006" key="5">
    <source>
        <dbReference type="Google" id="ProtNLM"/>
    </source>
</evidence>
<organism evidence="3 4">
    <name type="scientific">Cichlidogyrus casuarinus</name>
    <dbReference type="NCBI Taxonomy" id="1844966"/>
    <lineage>
        <taxon>Eukaryota</taxon>
        <taxon>Metazoa</taxon>
        <taxon>Spiralia</taxon>
        <taxon>Lophotrochozoa</taxon>
        <taxon>Platyhelminthes</taxon>
        <taxon>Monogenea</taxon>
        <taxon>Monopisthocotylea</taxon>
        <taxon>Dactylogyridea</taxon>
        <taxon>Ancyrocephalidae</taxon>
        <taxon>Cichlidogyrus</taxon>
    </lineage>
</organism>
<dbReference type="SUPFAM" id="SSF48403">
    <property type="entry name" value="Ankyrin repeat"/>
    <property type="match status" value="1"/>
</dbReference>
<dbReference type="PROSITE" id="PS50297">
    <property type="entry name" value="ANK_REP_REGION"/>
    <property type="match status" value="1"/>
</dbReference>
<proteinExistence type="predicted"/>
<evidence type="ECO:0000256" key="1">
    <source>
        <dbReference type="ARBA" id="ARBA00022737"/>
    </source>
</evidence>
<keyword evidence="2" id="KW-0040">ANK repeat</keyword>
<dbReference type="AlphaFoldDB" id="A0ABD2PT89"/>
<dbReference type="InterPro" id="IPR002110">
    <property type="entry name" value="Ankyrin_rpt"/>
</dbReference>
<dbReference type="PROSITE" id="PS50088">
    <property type="entry name" value="ANK_REPEAT"/>
    <property type="match status" value="1"/>
</dbReference>
<dbReference type="PANTHER" id="PTHR24179:SF29">
    <property type="entry name" value="LD46604P"/>
    <property type="match status" value="1"/>
</dbReference>
<gene>
    <name evidence="3" type="ORF">Ciccas_011473</name>
</gene>
<dbReference type="EMBL" id="JBJKFK010003368">
    <property type="protein sequence ID" value="KAL3309972.1"/>
    <property type="molecule type" value="Genomic_DNA"/>
</dbReference>
<protein>
    <recommendedName>
        <fullName evidence="5">ANK_REP_REGION domain-containing protein</fullName>
    </recommendedName>
</protein>
<keyword evidence="1" id="KW-0677">Repeat</keyword>
<evidence type="ECO:0000313" key="3">
    <source>
        <dbReference type="EMBL" id="KAL3309972.1"/>
    </source>
</evidence>
<reference evidence="3 4" key="1">
    <citation type="submission" date="2024-11" db="EMBL/GenBank/DDBJ databases">
        <title>Adaptive evolution of stress response genes in parasites aligns with host niche diversity.</title>
        <authorList>
            <person name="Hahn C."/>
            <person name="Resl P."/>
        </authorList>
    </citation>
    <scope>NUCLEOTIDE SEQUENCE [LARGE SCALE GENOMIC DNA]</scope>
    <source>
        <strain evidence="3">EGGRZ-B1_66</strain>
        <tissue evidence="3">Body</tissue>
    </source>
</reference>
<dbReference type="PANTHER" id="PTHR24179">
    <property type="entry name" value="PROTEIN PHOSPHATASE 1 REGULATORY SUBUNIT 12"/>
    <property type="match status" value="1"/>
</dbReference>
<keyword evidence="4" id="KW-1185">Reference proteome</keyword>
<name>A0ABD2PT89_9PLAT</name>
<dbReference type="Pfam" id="PF12796">
    <property type="entry name" value="Ank_2"/>
    <property type="match status" value="1"/>
</dbReference>
<dbReference type="Proteomes" id="UP001626550">
    <property type="component" value="Unassembled WGS sequence"/>
</dbReference>
<comment type="caution">
    <text evidence="3">The sequence shown here is derived from an EMBL/GenBank/DDBJ whole genome shotgun (WGS) entry which is preliminary data.</text>
</comment>
<dbReference type="InterPro" id="IPR051226">
    <property type="entry name" value="PP1_Regulatory_Subunit"/>
</dbReference>
<dbReference type="Gene3D" id="1.25.40.20">
    <property type="entry name" value="Ankyrin repeat-containing domain"/>
    <property type="match status" value="1"/>
</dbReference>
<evidence type="ECO:0000313" key="4">
    <source>
        <dbReference type="Proteomes" id="UP001626550"/>
    </source>
</evidence>
<evidence type="ECO:0000256" key="2">
    <source>
        <dbReference type="PROSITE-ProRule" id="PRU00023"/>
    </source>
</evidence>
<feature type="repeat" description="ANK" evidence="2">
    <location>
        <begin position="79"/>
        <end position="111"/>
    </location>
</feature>
<dbReference type="SMART" id="SM00248">
    <property type="entry name" value="ANK"/>
    <property type="match status" value="1"/>
</dbReference>
<accession>A0ABD2PT89</accession>
<dbReference type="InterPro" id="IPR036770">
    <property type="entry name" value="Ankyrin_rpt-contain_sf"/>
</dbReference>
<sequence length="127" mass="14455">MRVTFCRGADVLAINIDGNMPYDICDDDETLDVIESEMGRQNIRQEDIDEKRKVPEMEMLRDMKEVLKRREDLNKLDRQGAAPLHVACCLGYEEVARFLLDSGADPNLADAEGWLPTHIAVCWCQVS</sequence>